<sequence length="593" mass="63893">MQGYILRRLLATIPVMLIVAVFVFVLLQIAPGDPADLLSNENTSPDDIAKIRARMGFDRPIPVQLGYWLRNLIQGDLGNSVFSNKPVTGLLAQRAIPTVSLAFLIEVVAIGLGVPLGTIAAWRQGSLFDRAIMLFASLSFAIPGFFLGFIVIWVFALKFPILPAGGYMPPSEDFFTFIKHLILPSFAAGLIVMALITRMTRSSVLEVLREDYVRTARAKGLSENTVLIRHALKNAALPIITVIGLGLAGLLSGVVVIEQVFAIPGFGRLMVDGIVKRDYPIIQGAILVTAILMSRQQTSIQTELAQPGGRSRIAVIGRTIGREARRNPTMAAGIVVVIFMVVISLVAPLLFTSDPYKGWPPDRLQPPSAEHWFGTDFIGRDVYSRAIYGGRISILVGFSVAAISIAAATVIGLLAGFFRIVDTVVMRVMDGIMAIPIILLAIALMALLGGSVQNVIFGLSFVIMPRAARVMRASVLTLKEEMFVDAATSLGASTPRILFRHIMPNALAPMIVLATFVCADAILIEAILSFLGAGTPPETPSWGTMMSEARRAISVAVWVIGFPGLFLSITVLGVNLAGDGLRDMLDPKLARRL</sequence>
<evidence type="ECO:0000256" key="2">
    <source>
        <dbReference type="ARBA" id="ARBA00022448"/>
    </source>
</evidence>
<evidence type="ECO:0000259" key="8">
    <source>
        <dbReference type="PROSITE" id="PS50928"/>
    </source>
</evidence>
<evidence type="ECO:0000256" key="3">
    <source>
        <dbReference type="ARBA" id="ARBA00022475"/>
    </source>
</evidence>
<dbReference type="Pfam" id="PF19300">
    <property type="entry name" value="BPD_transp_1_N"/>
    <property type="match status" value="1"/>
</dbReference>
<feature type="transmembrane region" description="Helical" evidence="7">
    <location>
        <begin position="101"/>
        <end position="122"/>
    </location>
</feature>
<dbReference type="PANTHER" id="PTHR30465">
    <property type="entry name" value="INNER MEMBRANE ABC TRANSPORTER"/>
    <property type="match status" value="1"/>
</dbReference>
<feature type="transmembrane region" description="Helical" evidence="7">
    <location>
        <begin position="433"/>
        <end position="463"/>
    </location>
</feature>
<dbReference type="Pfam" id="PF12911">
    <property type="entry name" value="OppC_N"/>
    <property type="match status" value="1"/>
</dbReference>
<feature type="transmembrane region" description="Helical" evidence="7">
    <location>
        <begin position="177"/>
        <end position="196"/>
    </location>
</feature>
<dbReference type="InterPro" id="IPR035906">
    <property type="entry name" value="MetI-like_sf"/>
</dbReference>
<feature type="transmembrane region" description="Helical" evidence="7">
    <location>
        <begin position="330"/>
        <end position="351"/>
    </location>
</feature>
<feature type="transmembrane region" description="Helical" evidence="7">
    <location>
        <begin position="235"/>
        <end position="257"/>
    </location>
</feature>
<feature type="domain" description="ABC transmembrane type-1" evidence="8">
    <location>
        <begin position="394"/>
        <end position="578"/>
    </location>
</feature>
<dbReference type="PROSITE" id="PS50928">
    <property type="entry name" value="ABC_TM1"/>
    <property type="match status" value="2"/>
</dbReference>
<dbReference type="SUPFAM" id="SSF161098">
    <property type="entry name" value="MetI-like"/>
    <property type="match status" value="2"/>
</dbReference>
<evidence type="ECO:0000256" key="5">
    <source>
        <dbReference type="ARBA" id="ARBA00022989"/>
    </source>
</evidence>
<keyword evidence="2" id="KW-0813">Transport</keyword>
<name>A0AA35TEA9_GEOBA</name>
<evidence type="ECO:0000256" key="6">
    <source>
        <dbReference type="ARBA" id="ARBA00023136"/>
    </source>
</evidence>
<evidence type="ECO:0000256" key="7">
    <source>
        <dbReference type="SAM" id="Phobius"/>
    </source>
</evidence>
<feature type="transmembrane region" description="Helical" evidence="7">
    <location>
        <begin position="9"/>
        <end position="30"/>
    </location>
</feature>
<dbReference type="InterPro" id="IPR000515">
    <property type="entry name" value="MetI-like"/>
</dbReference>
<keyword evidence="5 7" id="KW-1133">Transmembrane helix</keyword>
<dbReference type="Gene3D" id="1.10.3720.10">
    <property type="entry name" value="MetI-like"/>
    <property type="match status" value="2"/>
</dbReference>
<dbReference type="PANTHER" id="PTHR30465:SF0">
    <property type="entry name" value="OLIGOPEPTIDE TRANSPORT SYSTEM PERMEASE PROTEIN APPB"/>
    <property type="match status" value="1"/>
</dbReference>
<comment type="subcellular location">
    <subcellularLocation>
        <location evidence="1">Cell membrane</location>
        <topology evidence="1">Multi-pass membrane protein</topology>
    </subcellularLocation>
</comment>
<keyword evidence="10" id="KW-1185">Reference proteome</keyword>
<feature type="transmembrane region" description="Helical" evidence="7">
    <location>
        <begin position="506"/>
        <end position="532"/>
    </location>
</feature>
<feature type="transmembrane region" description="Helical" evidence="7">
    <location>
        <begin position="552"/>
        <end position="578"/>
    </location>
</feature>
<feature type="transmembrane region" description="Helical" evidence="7">
    <location>
        <begin position="134"/>
        <end position="157"/>
    </location>
</feature>
<feature type="domain" description="ABC transmembrane type-1" evidence="8">
    <location>
        <begin position="95"/>
        <end position="347"/>
    </location>
</feature>
<dbReference type="GO" id="GO:0005886">
    <property type="term" value="C:plasma membrane"/>
    <property type="evidence" value="ECO:0007669"/>
    <property type="project" value="UniProtKB-SubCell"/>
</dbReference>
<dbReference type="InterPro" id="IPR045621">
    <property type="entry name" value="BPD_transp_1_N"/>
</dbReference>
<evidence type="ECO:0000256" key="1">
    <source>
        <dbReference type="ARBA" id="ARBA00004651"/>
    </source>
</evidence>
<keyword evidence="6 7" id="KW-0472">Membrane</keyword>
<keyword evidence="3" id="KW-1003">Cell membrane</keyword>
<dbReference type="Proteomes" id="UP001174909">
    <property type="component" value="Unassembled WGS sequence"/>
</dbReference>
<evidence type="ECO:0000313" key="10">
    <source>
        <dbReference type="Proteomes" id="UP001174909"/>
    </source>
</evidence>
<protein>
    <submittedName>
        <fullName evidence="9">Probable peptide ABC transporter permease protein y4tP</fullName>
    </submittedName>
</protein>
<dbReference type="InterPro" id="IPR025966">
    <property type="entry name" value="OppC_N"/>
</dbReference>
<dbReference type="GO" id="GO:0055085">
    <property type="term" value="P:transmembrane transport"/>
    <property type="evidence" value="ECO:0007669"/>
    <property type="project" value="InterPro"/>
</dbReference>
<evidence type="ECO:0000313" key="9">
    <source>
        <dbReference type="EMBL" id="CAI8046409.1"/>
    </source>
</evidence>
<gene>
    <name evidence="9" type="ORF">GBAR_LOCUS25672</name>
</gene>
<evidence type="ECO:0000256" key="4">
    <source>
        <dbReference type="ARBA" id="ARBA00022692"/>
    </source>
</evidence>
<proteinExistence type="predicted"/>
<comment type="caution">
    <text evidence="9">The sequence shown here is derived from an EMBL/GenBank/DDBJ whole genome shotgun (WGS) entry which is preliminary data.</text>
</comment>
<accession>A0AA35TEA9</accession>
<dbReference type="AlphaFoldDB" id="A0AA35TEA9"/>
<feature type="transmembrane region" description="Helical" evidence="7">
    <location>
        <begin position="394"/>
        <end position="421"/>
    </location>
</feature>
<reference evidence="9" key="1">
    <citation type="submission" date="2023-03" db="EMBL/GenBank/DDBJ databases">
        <authorList>
            <person name="Steffen K."/>
            <person name="Cardenas P."/>
        </authorList>
    </citation>
    <scope>NUCLEOTIDE SEQUENCE</scope>
</reference>
<keyword evidence="4 7" id="KW-0812">Transmembrane</keyword>
<dbReference type="Pfam" id="PF00528">
    <property type="entry name" value="BPD_transp_1"/>
    <property type="match status" value="2"/>
</dbReference>
<dbReference type="CDD" id="cd06261">
    <property type="entry name" value="TM_PBP2"/>
    <property type="match status" value="2"/>
</dbReference>
<dbReference type="EMBL" id="CASHTH010003561">
    <property type="protein sequence ID" value="CAI8046409.1"/>
    <property type="molecule type" value="Genomic_DNA"/>
</dbReference>
<organism evidence="9 10">
    <name type="scientific">Geodia barretti</name>
    <name type="common">Barrett's horny sponge</name>
    <dbReference type="NCBI Taxonomy" id="519541"/>
    <lineage>
        <taxon>Eukaryota</taxon>
        <taxon>Metazoa</taxon>
        <taxon>Porifera</taxon>
        <taxon>Demospongiae</taxon>
        <taxon>Heteroscleromorpha</taxon>
        <taxon>Tetractinellida</taxon>
        <taxon>Astrophorina</taxon>
        <taxon>Geodiidae</taxon>
        <taxon>Geodia</taxon>
    </lineage>
</organism>